<dbReference type="AlphaFoldDB" id="A0A382DQX4"/>
<organism evidence="3">
    <name type="scientific">marine metagenome</name>
    <dbReference type="NCBI Taxonomy" id="408172"/>
    <lineage>
        <taxon>unclassified sequences</taxon>
        <taxon>metagenomes</taxon>
        <taxon>ecological metagenomes</taxon>
    </lineage>
</organism>
<evidence type="ECO:0000259" key="1">
    <source>
        <dbReference type="Pfam" id="PF08421"/>
    </source>
</evidence>
<dbReference type="Pfam" id="PF08421">
    <property type="entry name" value="Methyltransf_13"/>
    <property type="match status" value="1"/>
</dbReference>
<proteinExistence type="predicted"/>
<dbReference type="InterPro" id="IPR013691">
    <property type="entry name" value="MeTrfase_14"/>
</dbReference>
<dbReference type="Gene3D" id="3.40.50.720">
    <property type="entry name" value="NAD(P)-binding Rossmann-like Domain"/>
    <property type="match status" value="1"/>
</dbReference>
<dbReference type="InterPro" id="IPR038576">
    <property type="entry name" value="Methyltransf_Zn-bd_dom_put_sf"/>
</dbReference>
<dbReference type="PANTHER" id="PTHR43861:SF5">
    <property type="entry name" value="BLL5978 PROTEIN"/>
    <property type="match status" value="1"/>
</dbReference>
<evidence type="ECO:0000259" key="2">
    <source>
        <dbReference type="Pfam" id="PF08484"/>
    </source>
</evidence>
<feature type="domain" description="C-methyltransferase" evidence="2">
    <location>
        <begin position="249"/>
        <end position="405"/>
    </location>
</feature>
<dbReference type="Gene3D" id="6.20.50.110">
    <property type="entry name" value="Methyltransferase, zinc-binding domain"/>
    <property type="match status" value="1"/>
</dbReference>
<dbReference type="SUPFAM" id="SSF53335">
    <property type="entry name" value="S-adenosyl-L-methionine-dependent methyltransferases"/>
    <property type="match status" value="1"/>
</dbReference>
<feature type="domain" description="Methyltransferase putative zinc binding" evidence="1">
    <location>
        <begin position="12"/>
        <end position="71"/>
    </location>
</feature>
<name>A0A382DQX4_9ZZZZ</name>
<gene>
    <name evidence="3" type="ORF">METZ01_LOCUS193326</name>
</gene>
<protein>
    <recommendedName>
        <fullName evidence="4">C-methyltransferase domain-containing protein</fullName>
    </recommendedName>
</protein>
<dbReference type="Gene3D" id="3.40.50.150">
    <property type="entry name" value="Vaccinia Virus protein VP39"/>
    <property type="match status" value="1"/>
</dbReference>
<dbReference type="InterPro" id="IPR029063">
    <property type="entry name" value="SAM-dependent_MTases_sf"/>
</dbReference>
<evidence type="ECO:0000313" key="3">
    <source>
        <dbReference type="EMBL" id="SVB40472.1"/>
    </source>
</evidence>
<dbReference type="InterPro" id="IPR013630">
    <property type="entry name" value="Methyltransf_Zn-bd_dom_put"/>
</dbReference>
<reference evidence="3" key="1">
    <citation type="submission" date="2018-05" db="EMBL/GenBank/DDBJ databases">
        <authorList>
            <person name="Lanie J.A."/>
            <person name="Ng W.-L."/>
            <person name="Kazmierczak K.M."/>
            <person name="Andrzejewski T.M."/>
            <person name="Davidsen T.M."/>
            <person name="Wayne K.J."/>
            <person name="Tettelin H."/>
            <person name="Glass J.I."/>
            <person name="Rusch D."/>
            <person name="Podicherti R."/>
            <person name="Tsui H.-C.T."/>
            <person name="Winkler M.E."/>
        </authorList>
    </citation>
    <scope>NUCLEOTIDE SEQUENCE</scope>
</reference>
<dbReference type="EMBL" id="UINC01040504">
    <property type="protein sequence ID" value="SVB40472.1"/>
    <property type="molecule type" value="Genomic_DNA"/>
</dbReference>
<dbReference type="Pfam" id="PF08484">
    <property type="entry name" value="Methyltransf_14"/>
    <property type="match status" value="1"/>
</dbReference>
<evidence type="ECO:0008006" key="4">
    <source>
        <dbReference type="Google" id="ProtNLM"/>
    </source>
</evidence>
<dbReference type="Pfam" id="PF13489">
    <property type="entry name" value="Methyltransf_23"/>
    <property type="match status" value="1"/>
</dbReference>
<sequence>MNNSIFHIISNCRICKKDKLTNILDLGKQPPANSLRNNLEEPLHFIPLSIIHCDNCKTVQLKETVNPKYLFSKYVWVTGTSSTAQSYSSFFCDEVLTHLPNRNLFIVEVASNDGTFLNRFKDKGHKVLGIDPAKNITQIAIERGIPTLVEFFDNKVAESIVLQHGKADCIFARNVIPHADNIHGVISGMAQCIKDEGIAIIEFHYGGNVMSELQYDSIYHEHLFYFSLQSLQYLLKKHGLWAFDYNVSPISGGSIALYCSKNKRPETFKLKKKLEVDKKSGLNLKEKWLEFSEKCFDHKNKLIEIIHRHSSNGTKMIGYGASARSSTLLNFCGIDHRHLICTADGNPLKHGKYTAGTDILITSPDSAFSKNPDCVLLLGWNFKEEILKTIRDQYHFKGKVILPLPKDPQTIQL</sequence>
<accession>A0A382DQX4</accession>
<dbReference type="PANTHER" id="PTHR43861">
    <property type="entry name" value="TRANS-ACONITATE 2-METHYLTRANSFERASE-RELATED"/>
    <property type="match status" value="1"/>
</dbReference>